<dbReference type="AlphaFoldDB" id="N6YTX7"/>
<accession>N6YTX7</accession>
<evidence type="ECO:0000259" key="1">
    <source>
        <dbReference type="Pfam" id="PF13391"/>
    </source>
</evidence>
<gene>
    <name evidence="2" type="ORF">C667_07371</name>
</gene>
<keyword evidence="3" id="KW-1185">Reference proteome</keyword>
<protein>
    <recommendedName>
        <fullName evidence="1">HNH nuclease domain-containing protein</fullName>
    </recommendedName>
</protein>
<sequence length="259" mass="28366">MDADMNPLQRTIIEKTGHDNGFEHVLSSAGDAVILASARHRSQAVVTASADGFGLRLQPATPALLPELLRSFQPWAGADDVFCVPTLPDLAALLRRTASLSQALPNQAVRDYHTAVAQAVETISAEARGTEVERLVRQRVGQERYRDALLTYWGGACAVTGVAVTEALRASHAKPWAECADDAERLDAFNGFLLVANLDALFDRFLTSFDDTGHLLTSTRLSQSDLPGLGIHSGMTLRWLASEHRHYLQWHRERFLLGA</sequence>
<dbReference type="InterPro" id="IPR003615">
    <property type="entry name" value="HNH_nuc"/>
</dbReference>
<proteinExistence type="predicted"/>
<dbReference type="Proteomes" id="UP000013047">
    <property type="component" value="Unassembled WGS sequence"/>
</dbReference>
<evidence type="ECO:0000313" key="3">
    <source>
        <dbReference type="Proteomes" id="UP000013047"/>
    </source>
</evidence>
<dbReference type="EMBL" id="AMXF01000034">
    <property type="protein sequence ID" value="ENO97746.1"/>
    <property type="molecule type" value="Genomic_DNA"/>
</dbReference>
<dbReference type="Pfam" id="PF13391">
    <property type="entry name" value="HNH_2"/>
    <property type="match status" value="1"/>
</dbReference>
<reference evidence="2 3" key="1">
    <citation type="submission" date="2012-09" db="EMBL/GenBank/DDBJ databases">
        <title>Draft Genome Sequences of 6 Strains from Genus Thauera.</title>
        <authorList>
            <person name="Liu B."/>
            <person name="Shapleigh J.P."/>
            <person name="Frostegard A.H."/>
        </authorList>
    </citation>
    <scope>NUCLEOTIDE SEQUENCE [LARGE SCALE GENOMIC DNA]</scope>
    <source>
        <strain evidence="2 3">B4P</strain>
    </source>
</reference>
<organism evidence="2 3">
    <name type="scientific">Thauera phenylacetica B4P</name>
    <dbReference type="NCBI Taxonomy" id="1234382"/>
    <lineage>
        <taxon>Bacteria</taxon>
        <taxon>Pseudomonadati</taxon>
        <taxon>Pseudomonadota</taxon>
        <taxon>Betaproteobacteria</taxon>
        <taxon>Rhodocyclales</taxon>
        <taxon>Zoogloeaceae</taxon>
        <taxon>Thauera</taxon>
    </lineage>
</organism>
<feature type="domain" description="HNH nuclease" evidence="1">
    <location>
        <begin position="157"/>
        <end position="210"/>
    </location>
</feature>
<name>N6YTX7_9RHOO</name>
<evidence type="ECO:0000313" key="2">
    <source>
        <dbReference type="EMBL" id="ENO97746.1"/>
    </source>
</evidence>
<comment type="caution">
    <text evidence="2">The sequence shown here is derived from an EMBL/GenBank/DDBJ whole genome shotgun (WGS) entry which is preliminary data.</text>
</comment>